<keyword evidence="1" id="KW-1133">Transmembrane helix</keyword>
<name>A0A9D7XT28_9BACT</name>
<sequence length="281" mass="31672">MSKSPRHEYYEDIFKSFPFFFFILFGSTPLYCQVTAGSVPAGTSIVYDLIDLSIVEDNHDTMAYFDIDGDGTQDIRIWFLKEYPPADGPNTVAFFVLNHSFSFCTDTGLPGRPSYYEFGDTLCTTGHEWGVDSLYTIGCFGGWNCTYDTASINNKFIAYRKTTTGEIGWINVSMSLYSGNEPRTITFKINELLALYLPNDIDNVENDLVFDVIPNPTIDGRFKIISDEIITGIEIFNSVGQRIKSVSENDMDVSLPESKGLYIVRIRNDKGLSGSRRVIRL</sequence>
<evidence type="ECO:0000313" key="3">
    <source>
        <dbReference type="Proteomes" id="UP000808337"/>
    </source>
</evidence>
<dbReference type="NCBIfam" id="TIGR04183">
    <property type="entry name" value="Por_Secre_tail"/>
    <property type="match status" value="1"/>
</dbReference>
<keyword evidence="1" id="KW-0812">Transmembrane</keyword>
<dbReference type="InterPro" id="IPR026444">
    <property type="entry name" value="Secre_tail"/>
</dbReference>
<protein>
    <submittedName>
        <fullName evidence="2">T9SS type A sorting domain-containing protein</fullName>
    </submittedName>
</protein>
<comment type="caution">
    <text evidence="2">The sequence shown here is derived from an EMBL/GenBank/DDBJ whole genome shotgun (WGS) entry which is preliminary data.</text>
</comment>
<gene>
    <name evidence="2" type="ORF">IPP15_07815</name>
</gene>
<organism evidence="2 3">
    <name type="scientific">Candidatus Opimibacter skivensis</name>
    <dbReference type="NCBI Taxonomy" id="2982028"/>
    <lineage>
        <taxon>Bacteria</taxon>
        <taxon>Pseudomonadati</taxon>
        <taxon>Bacteroidota</taxon>
        <taxon>Saprospiria</taxon>
        <taxon>Saprospirales</taxon>
        <taxon>Saprospiraceae</taxon>
        <taxon>Candidatus Opimibacter</taxon>
    </lineage>
</organism>
<dbReference type="EMBL" id="JADKGY010000006">
    <property type="protein sequence ID" value="MBK9982317.1"/>
    <property type="molecule type" value="Genomic_DNA"/>
</dbReference>
<feature type="transmembrane region" description="Helical" evidence="1">
    <location>
        <begin position="12"/>
        <end position="31"/>
    </location>
</feature>
<reference evidence="2 3" key="1">
    <citation type="submission" date="2020-10" db="EMBL/GenBank/DDBJ databases">
        <title>Connecting structure to function with the recovery of over 1000 high-quality activated sludge metagenome-assembled genomes encoding full-length rRNA genes using long-read sequencing.</title>
        <authorList>
            <person name="Singleton C.M."/>
            <person name="Petriglieri F."/>
            <person name="Kristensen J.M."/>
            <person name="Kirkegaard R.H."/>
            <person name="Michaelsen T.Y."/>
            <person name="Andersen M.H."/>
            <person name="Karst S.M."/>
            <person name="Dueholm M.S."/>
            <person name="Nielsen P.H."/>
            <person name="Albertsen M."/>
        </authorList>
    </citation>
    <scope>NUCLEOTIDE SEQUENCE [LARGE SCALE GENOMIC DNA]</scope>
    <source>
        <strain evidence="2">Ribe_18-Q3-R11-54_MAXAC.273</strain>
    </source>
</reference>
<accession>A0A9D7XT28</accession>
<evidence type="ECO:0000313" key="2">
    <source>
        <dbReference type="EMBL" id="MBK9982317.1"/>
    </source>
</evidence>
<dbReference type="Proteomes" id="UP000808337">
    <property type="component" value="Unassembled WGS sequence"/>
</dbReference>
<evidence type="ECO:0000256" key="1">
    <source>
        <dbReference type="SAM" id="Phobius"/>
    </source>
</evidence>
<keyword evidence="1" id="KW-0472">Membrane</keyword>
<proteinExistence type="predicted"/>
<dbReference type="AlphaFoldDB" id="A0A9D7XT28"/>